<organism evidence="8 9">
    <name type="scientific">Passalora fulva</name>
    <name type="common">Tomato leaf mold</name>
    <name type="synonym">Cladosporium fulvum</name>
    <dbReference type="NCBI Taxonomy" id="5499"/>
    <lineage>
        <taxon>Eukaryota</taxon>
        <taxon>Fungi</taxon>
        <taxon>Dikarya</taxon>
        <taxon>Ascomycota</taxon>
        <taxon>Pezizomycotina</taxon>
        <taxon>Dothideomycetes</taxon>
        <taxon>Dothideomycetidae</taxon>
        <taxon>Mycosphaerellales</taxon>
        <taxon>Mycosphaerellaceae</taxon>
        <taxon>Fulvia</taxon>
    </lineage>
</organism>
<dbReference type="PANTHER" id="PTHR15549">
    <property type="entry name" value="PAIRED IMMUNOGLOBULIN-LIKE TYPE 2 RECEPTOR"/>
    <property type="match status" value="1"/>
</dbReference>
<dbReference type="PANTHER" id="PTHR15549:SF26">
    <property type="entry name" value="AXIAL BUDDING PATTERN PROTEIN 2-RELATED"/>
    <property type="match status" value="1"/>
</dbReference>
<evidence type="ECO:0000256" key="4">
    <source>
        <dbReference type="ARBA" id="ARBA00023136"/>
    </source>
</evidence>
<keyword evidence="7" id="KW-0732">Signal</keyword>
<proteinExistence type="predicted"/>
<feature type="signal peptide" evidence="7">
    <location>
        <begin position="1"/>
        <end position="25"/>
    </location>
</feature>
<dbReference type="EMBL" id="CP090163">
    <property type="protein sequence ID" value="UJO12834.1"/>
    <property type="molecule type" value="Genomic_DNA"/>
</dbReference>
<evidence type="ECO:0000256" key="3">
    <source>
        <dbReference type="ARBA" id="ARBA00022989"/>
    </source>
</evidence>
<feature type="region of interest" description="Disordered" evidence="5">
    <location>
        <begin position="453"/>
        <end position="504"/>
    </location>
</feature>
<evidence type="ECO:0000256" key="5">
    <source>
        <dbReference type="SAM" id="MobiDB-lite"/>
    </source>
</evidence>
<comment type="subcellular location">
    <subcellularLocation>
        <location evidence="1">Membrane</location>
        <topology evidence="1">Single-pass membrane protein</topology>
    </subcellularLocation>
</comment>
<keyword evidence="4 6" id="KW-0472">Membrane</keyword>
<feature type="compositionally biased region" description="Polar residues" evidence="5">
    <location>
        <begin position="108"/>
        <end position="122"/>
    </location>
</feature>
<dbReference type="GeneID" id="71980098"/>
<keyword evidence="3 6" id="KW-1133">Transmembrane helix</keyword>
<dbReference type="GO" id="GO:0016020">
    <property type="term" value="C:membrane"/>
    <property type="evidence" value="ECO:0007669"/>
    <property type="project" value="UniProtKB-SubCell"/>
</dbReference>
<evidence type="ECO:0000256" key="2">
    <source>
        <dbReference type="ARBA" id="ARBA00022692"/>
    </source>
</evidence>
<evidence type="ECO:0000256" key="7">
    <source>
        <dbReference type="SAM" id="SignalP"/>
    </source>
</evidence>
<dbReference type="GO" id="GO:0071944">
    <property type="term" value="C:cell periphery"/>
    <property type="evidence" value="ECO:0007669"/>
    <property type="project" value="UniProtKB-ARBA"/>
</dbReference>
<feature type="transmembrane region" description="Helical" evidence="6">
    <location>
        <begin position="186"/>
        <end position="211"/>
    </location>
</feature>
<gene>
    <name evidence="8" type="ORF">CLAFUR5_00220</name>
</gene>
<feature type="region of interest" description="Disordered" evidence="5">
    <location>
        <begin position="102"/>
        <end position="180"/>
    </location>
</feature>
<evidence type="ECO:0000313" key="8">
    <source>
        <dbReference type="EMBL" id="UJO12834.1"/>
    </source>
</evidence>
<dbReference type="AlphaFoldDB" id="A0A9Q8L8U6"/>
<dbReference type="Proteomes" id="UP000756132">
    <property type="component" value="Chromosome 1"/>
</dbReference>
<protein>
    <submittedName>
        <fullName evidence="8">Uncharacterized protein</fullName>
    </submittedName>
</protein>
<feature type="chain" id="PRO_5040378683" evidence="7">
    <location>
        <begin position="26"/>
        <end position="504"/>
    </location>
</feature>
<feature type="region of interest" description="Disordered" evidence="5">
    <location>
        <begin position="337"/>
        <end position="422"/>
    </location>
</feature>
<feature type="compositionally biased region" description="Low complexity" evidence="5">
    <location>
        <begin position="123"/>
        <end position="174"/>
    </location>
</feature>
<dbReference type="InterPro" id="IPR051694">
    <property type="entry name" value="Immunoregulatory_rcpt-like"/>
</dbReference>
<evidence type="ECO:0000313" key="9">
    <source>
        <dbReference type="Proteomes" id="UP000756132"/>
    </source>
</evidence>
<sequence length="504" mass="53994">MVYTSPRTLVLAFLLWLTTSQPAQAAETASLVLGTATQNQQSVVVYTAQALPSTDTPAEAIFSAALLVLSAYYETTRPTDTAPASWPETLAINGIILDIQSARPTPKPSSATSQRTMVSTTARPKSTISSIRSSSRLTTTSALSSSMSSKTSSTTHTSTTTHRSSSTPSAVPNDDSNKNSSDVDRIAAIVVGTILIFIALAFMLFLIGMVFRRKKSTGRFSKPARYSVASMMTGTLRGGTSDRASRRVPTPTAVRTLNEANEKALASEDGRINNDAACPAPLIARNSTIRPVTESPASSTWSSRRSVERFRTKHLVSQGQWRDSPHELPGVESAHELDATPITPGGISRQPSFSSSDADDFTPTPTPAPFYRDESPQPHSMVVIHSPTTSSSGFRDSESRHLTSSSGRGESRDAITPIVTPVASYRDRRPANLTLSGANNRFRDQRLVPMVHYHDDSPDGVSPLYRGRVSPLYRRKSSSPSPGYGANGGYSPSPSPGTEGGCRL</sequence>
<dbReference type="OrthoDB" id="3650517at2759"/>
<reference evidence="8" key="2">
    <citation type="journal article" date="2022" name="Microb. Genom.">
        <title>A chromosome-scale genome assembly of the tomato pathogen Cladosporium fulvum reveals a compartmentalized genome architecture and the presence of a dispensable chromosome.</title>
        <authorList>
            <person name="Zaccaron A.Z."/>
            <person name="Chen L.H."/>
            <person name="Samaras A."/>
            <person name="Stergiopoulos I."/>
        </authorList>
    </citation>
    <scope>NUCLEOTIDE SEQUENCE</scope>
    <source>
        <strain evidence="8">Race5_Kim</strain>
    </source>
</reference>
<evidence type="ECO:0000256" key="1">
    <source>
        <dbReference type="ARBA" id="ARBA00004167"/>
    </source>
</evidence>
<dbReference type="KEGG" id="ffu:CLAFUR5_00220"/>
<reference evidence="8" key="1">
    <citation type="submission" date="2021-12" db="EMBL/GenBank/DDBJ databases">
        <authorList>
            <person name="Zaccaron A."/>
            <person name="Stergiopoulos I."/>
        </authorList>
    </citation>
    <scope>NUCLEOTIDE SEQUENCE</scope>
    <source>
        <strain evidence="8">Race5_Kim</strain>
    </source>
</reference>
<evidence type="ECO:0000256" key="6">
    <source>
        <dbReference type="SAM" id="Phobius"/>
    </source>
</evidence>
<keyword evidence="9" id="KW-1185">Reference proteome</keyword>
<accession>A0A9Q8L8U6</accession>
<keyword evidence="2 6" id="KW-0812">Transmembrane</keyword>
<dbReference type="RefSeq" id="XP_047757200.1">
    <property type="nucleotide sequence ID" value="XM_047899368.1"/>
</dbReference>
<dbReference type="OMA" id="HSHIAHE"/>
<name>A0A9Q8L8U6_PASFU</name>